<dbReference type="RefSeq" id="WP_217782759.1">
    <property type="nucleotide sequence ID" value="NZ_JACCFO010000001.1"/>
</dbReference>
<keyword evidence="2" id="KW-1185">Reference proteome</keyword>
<sequence length="141" mass="15090">MGRTRDAGYQIGVSTTLDAPPEAVLGVLAGARGQECWLGEGARVDLEVGAVFSAADGSTGEVRGLGRGERIRVRRRRPDGRTTTQQVAVARRGARTVMVLHEEGLESPRERERRRAHWRGVAHRLVGLVEEAARTAAGAGG</sequence>
<dbReference type="SUPFAM" id="SSF55961">
    <property type="entry name" value="Bet v1-like"/>
    <property type="match status" value="1"/>
</dbReference>
<reference evidence="1 2" key="1">
    <citation type="submission" date="2020-07" db="EMBL/GenBank/DDBJ databases">
        <title>Sequencing the genomes of 1000 actinobacteria strains.</title>
        <authorList>
            <person name="Klenk H.-P."/>
        </authorList>
    </citation>
    <scope>NUCLEOTIDE SEQUENCE [LARGE SCALE GENOMIC DNA]</scope>
    <source>
        <strain evidence="1 2">DSM 45927</strain>
    </source>
</reference>
<name>A0A853BHI7_9ACTN</name>
<evidence type="ECO:0000313" key="1">
    <source>
        <dbReference type="EMBL" id="NYI94205.1"/>
    </source>
</evidence>
<evidence type="ECO:0000313" key="2">
    <source>
        <dbReference type="Proteomes" id="UP000575985"/>
    </source>
</evidence>
<dbReference type="Gene3D" id="3.30.530.20">
    <property type="match status" value="1"/>
</dbReference>
<protein>
    <recommendedName>
        <fullName evidence="3">Activator of Hsp90 ATPase 1 family protein</fullName>
    </recommendedName>
</protein>
<proteinExistence type="predicted"/>
<dbReference type="InterPro" id="IPR023393">
    <property type="entry name" value="START-like_dom_sf"/>
</dbReference>
<gene>
    <name evidence="1" type="ORF">HNR12_000482</name>
</gene>
<dbReference type="Proteomes" id="UP000575985">
    <property type="component" value="Unassembled WGS sequence"/>
</dbReference>
<comment type="caution">
    <text evidence="1">The sequence shown here is derived from an EMBL/GenBank/DDBJ whole genome shotgun (WGS) entry which is preliminary data.</text>
</comment>
<evidence type="ECO:0008006" key="3">
    <source>
        <dbReference type="Google" id="ProtNLM"/>
    </source>
</evidence>
<dbReference type="AlphaFoldDB" id="A0A853BHI7"/>
<accession>A0A853BHI7</accession>
<dbReference type="EMBL" id="JACCFO010000001">
    <property type="protein sequence ID" value="NYI94205.1"/>
    <property type="molecule type" value="Genomic_DNA"/>
</dbReference>
<organism evidence="1 2">
    <name type="scientific">Streptomonospora nanhaiensis</name>
    <dbReference type="NCBI Taxonomy" id="1323731"/>
    <lineage>
        <taxon>Bacteria</taxon>
        <taxon>Bacillati</taxon>
        <taxon>Actinomycetota</taxon>
        <taxon>Actinomycetes</taxon>
        <taxon>Streptosporangiales</taxon>
        <taxon>Nocardiopsidaceae</taxon>
        <taxon>Streptomonospora</taxon>
    </lineage>
</organism>